<protein>
    <recommendedName>
        <fullName evidence="3">DUF2591 domain-containing protein</fullName>
    </recommendedName>
</protein>
<keyword evidence="2" id="KW-1185">Reference proteome</keyword>
<evidence type="ECO:0008006" key="3">
    <source>
        <dbReference type="Google" id="ProtNLM"/>
    </source>
</evidence>
<evidence type="ECO:0000313" key="2">
    <source>
        <dbReference type="Proteomes" id="UP001302072"/>
    </source>
</evidence>
<dbReference type="EMBL" id="CP115541">
    <property type="protein sequence ID" value="WNH54529.1"/>
    <property type="molecule type" value="Genomic_DNA"/>
</dbReference>
<sequence length="138" mass="15649">MNTTNHLISSREEEKLRRSVWETGDWLTAEQIIALAEMSDYPQRVQPDMWRKKGIIFSILRNGVEYYPGYGLDQDDGFRPLLAMTMVTKILAPHRDCWGMAVWFADGNPLLDGLCPQELLELEPKNVIAAALALAKAT</sequence>
<dbReference type="RefSeq" id="WP_311193620.1">
    <property type="nucleotide sequence ID" value="NZ_CP115541.1"/>
</dbReference>
<name>A0ABY9YUA6_9GAMM</name>
<dbReference type="Proteomes" id="UP001302072">
    <property type="component" value="Chromosome"/>
</dbReference>
<organism evidence="1 2">
    <name type="scientific">Stenotrophomonas oahuensis</name>
    <dbReference type="NCBI Taxonomy" id="3003271"/>
    <lineage>
        <taxon>Bacteria</taxon>
        <taxon>Pseudomonadati</taxon>
        <taxon>Pseudomonadota</taxon>
        <taxon>Gammaproteobacteria</taxon>
        <taxon>Lysobacterales</taxon>
        <taxon>Lysobacteraceae</taxon>
        <taxon>Stenotrophomonas</taxon>
    </lineage>
</organism>
<accession>A0ABY9YUA6</accession>
<evidence type="ECO:0000313" key="1">
    <source>
        <dbReference type="EMBL" id="WNH54529.1"/>
    </source>
</evidence>
<gene>
    <name evidence="1" type="ORF">PDM29_09720</name>
</gene>
<proteinExistence type="predicted"/>
<reference evidence="1 2" key="1">
    <citation type="submission" date="2022-12" db="EMBL/GenBank/DDBJ databases">
        <title>Two new species, Stenotrophomonas aracearum and Stenotrophomonas oahuensis, isolated from Anthurium (Araceae family) in Hawaii.</title>
        <authorList>
            <person name="Chunag S.C."/>
            <person name="Dobhal S."/>
            <person name="Alvarez A."/>
            <person name="Arif M."/>
        </authorList>
    </citation>
    <scope>NUCLEOTIDE SEQUENCE [LARGE SCALE GENOMIC DNA]</scope>
    <source>
        <strain evidence="1 2">A5586</strain>
    </source>
</reference>